<evidence type="ECO:0000256" key="1">
    <source>
        <dbReference type="SAM" id="MobiDB-lite"/>
    </source>
</evidence>
<gene>
    <name evidence="2" type="ORF">PS833_04839</name>
</gene>
<feature type="region of interest" description="Disordered" evidence="1">
    <location>
        <begin position="12"/>
        <end position="31"/>
    </location>
</feature>
<name>A0A5E7EQG4_PSEFL</name>
<dbReference type="EMBL" id="CABVHU010000014">
    <property type="protein sequence ID" value="VVO29019.1"/>
    <property type="molecule type" value="Genomic_DNA"/>
</dbReference>
<proteinExistence type="predicted"/>
<sequence length="31" mass="3499">MRNKNPSEIRFALQRDLESQSHRTSVNGGGI</sequence>
<dbReference type="Proteomes" id="UP000409037">
    <property type="component" value="Unassembled WGS sequence"/>
</dbReference>
<organism evidence="2 3">
    <name type="scientific">Pseudomonas fluorescens</name>
    <dbReference type="NCBI Taxonomy" id="294"/>
    <lineage>
        <taxon>Bacteria</taxon>
        <taxon>Pseudomonadati</taxon>
        <taxon>Pseudomonadota</taxon>
        <taxon>Gammaproteobacteria</taxon>
        <taxon>Pseudomonadales</taxon>
        <taxon>Pseudomonadaceae</taxon>
        <taxon>Pseudomonas</taxon>
    </lineage>
</organism>
<feature type="compositionally biased region" description="Polar residues" evidence="1">
    <location>
        <begin position="22"/>
        <end position="31"/>
    </location>
</feature>
<evidence type="ECO:0000313" key="2">
    <source>
        <dbReference type="EMBL" id="VVO29019.1"/>
    </source>
</evidence>
<evidence type="ECO:0000313" key="3">
    <source>
        <dbReference type="Proteomes" id="UP000409037"/>
    </source>
</evidence>
<protein>
    <submittedName>
        <fullName evidence="2">Uncharacterized protein</fullName>
    </submittedName>
</protein>
<dbReference type="AlphaFoldDB" id="A0A5E7EQG4"/>
<accession>A0A5E7EQG4</accession>
<reference evidence="2 3" key="1">
    <citation type="submission" date="2019-09" db="EMBL/GenBank/DDBJ databases">
        <authorList>
            <person name="Chandra G."/>
            <person name="Truman W A."/>
        </authorList>
    </citation>
    <scope>NUCLEOTIDE SEQUENCE [LARGE SCALE GENOMIC DNA]</scope>
    <source>
        <strain evidence="2">PS833</strain>
    </source>
</reference>